<protein>
    <recommendedName>
        <fullName evidence="3">AsmA-like C-terminal domain-containing protein</fullName>
    </recommendedName>
</protein>
<gene>
    <name evidence="1" type="ORF">GMBLW1_26610</name>
</gene>
<dbReference type="EMBL" id="LR593887">
    <property type="protein sequence ID" value="VTR98024.1"/>
    <property type="molecule type" value="Genomic_DNA"/>
</dbReference>
<dbReference type="GO" id="GO:0005886">
    <property type="term" value="C:plasma membrane"/>
    <property type="evidence" value="ECO:0007669"/>
    <property type="project" value="TreeGrafter"/>
</dbReference>
<name>A0A6C2YJ85_9BACT</name>
<dbReference type="RefSeq" id="WP_162656516.1">
    <property type="nucleotide sequence ID" value="NZ_LR593887.1"/>
</dbReference>
<keyword evidence="2" id="KW-1185">Reference proteome</keyword>
<dbReference type="InParanoid" id="A0A6C2YJ85"/>
<dbReference type="KEGG" id="tim:GMBLW1_26610"/>
<dbReference type="PANTHER" id="PTHR30441">
    <property type="entry name" value="DUF748 DOMAIN-CONTAINING PROTEIN"/>
    <property type="match status" value="1"/>
</dbReference>
<sequence length="673" mass="73673">MATRMPIILGWWLLMMLPMGRAQPIFLPISTIEQTIDLEAFLERLQIDTPVCVTGEATFRGSAKIPVGLNPDWRQAEVRGTVSVPELRLNDFTLADVQAAVLVRGGSLILRQLSARLPAGGRVRGDVSVGISPATLVNTTLHFEELRAGYIAEQLAFPQLTGLQGHAKGLLQMSWPMGTPPTLDHVRLTVEGQTLRYGPWTIGAPKIVLEPHDKGLRYDLSADTLGGKVSARGYYPTPNSISAGGEPGDCQIEVDHIEMDRIWRLLGWNAMAGNWFGLLSGDLVYRHQGEQLRAVGEGHLQISSLRWRSRVLTSSLGCLIQLENRVLTLNQLKLGLGHGGLLHAKIDWYNPERSRLQLQLYRMPLDQLLAPISSELAGASDLPMDVHVDTTLGTHLRGSASLTMPRGKLFRLTVHDLRCPIRWSITPTNRRGLIEIPDFDAIIAQGRIEGRLLYRHSLGGDSKLSGWVSLLNVHGNSIIRVLSGTGPSAGGPISGRIEFSAEPMQSLNDLSGIVKLRAERLYLFQAPVFRELGRRIGPNASPQTAIDQLELRAVVANGFVRLQRFSCAAETVQLYVDGTLAMDGRIRLGLTGSSGRKHLRSAIGPALGLSIPLSINPISAAVVIQLSRIIAQHTLQAEITGTVQAPRVVFHPLEMLTEEAVRFFLDQGDIGIR</sequence>
<accession>A0A6C2YJ85</accession>
<dbReference type="InterPro" id="IPR052894">
    <property type="entry name" value="AsmA-related"/>
</dbReference>
<organism evidence="1">
    <name type="scientific">Tuwongella immobilis</name>
    <dbReference type="NCBI Taxonomy" id="692036"/>
    <lineage>
        <taxon>Bacteria</taxon>
        <taxon>Pseudomonadati</taxon>
        <taxon>Planctomycetota</taxon>
        <taxon>Planctomycetia</taxon>
        <taxon>Gemmatales</taxon>
        <taxon>Gemmataceae</taxon>
        <taxon>Tuwongella</taxon>
    </lineage>
</organism>
<evidence type="ECO:0000313" key="1">
    <source>
        <dbReference type="EMBL" id="VIP01299.1"/>
    </source>
</evidence>
<dbReference type="AlphaFoldDB" id="A0A6C2YJ85"/>
<evidence type="ECO:0008006" key="3">
    <source>
        <dbReference type="Google" id="ProtNLM"/>
    </source>
</evidence>
<proteinExistence type="predicted"/>
<dbReference type="Proteomes" id="UP000464378">
    <property type="component" value="Chromosome"/>
</dbReference>
<dbReference type="EMBL" id="LR586016">
    <property type="protein sequence ID" value="VIP01299.1"/>
    <property type="molecule type" value="Genomic_DNA"/>
</dbReference>
<reference evidence="1" key="1">
    <citation type="submission" date="2019-04" db="EMBL/GenBank/DDBJ databases">
        <authorList>
            <consortium name="Science for Life Laboratories"/>
        </authorList>
    </citation>
    <scope>NUCLEOTIDE SEQUENCE</scope>
    <source>
        <strain evidence="1">MBLW1</strain>
    </source>
</reference>
<evidence type="ECO:0000313" key="2">
    <source>
        <dbReference type="Proteomes" id="UP000464378"/>
    </source>
</evidence>
<dbReference type="GO" id="GO:0090313">
    <property type="term" value="P:regulation of protein targeting to membrane"/>
    <property type="evidence" value="ECO:0007669"/>
    <property type="project" value="TreeGrafter"/>
</dbReference>
<dbReference type="PANTHER" id="PTHR30441:SF8">
    <property type="entry name" value="DUF748 DOMAIN-CONTAINING PROTEIN"/>
    <property type="match status" value="1"/>
</dbReference>